<keyword evidence="1" id="KW-1185">Reference proteome</keyword>
<proteinExistence type="predicted"/>
<sequence length="142" mass="16994">MKYLNIFRRLDVSSVINFTDLLTVLTNLNTLNTDYFISSNWMAEIQQAKNHSLRELQIKFDNQTQWKLNFKEFVAFLKAQRRGFKLGITWKTNADSEFYFLELQQYLNQKLEKNMECAKRNKLTQVTIDCGMIKYFWCVPLP</sequence>
<reference evidence="1" key="1">
    <citation type="journal article" date="2013" name="Genetics">
        <title>The draft genome and transcriptome of Panagrellus redivivus are shaped by the harsh demands of a free-living lifestyle.</title>
        <authorList>
            <person name="Srinivasan J."/>
            <person name="Dillman A.R."/>
            <person name="Macchietto M.G."/>
            <person name="Heikkinen L."/>
            <person name="Lakso M."/>
            <person name="Fracchia K.M."/>
            <person name="Antoshechkin I."/>
            <person name="Mortazavi A."/>
            <person name="Wong G."/>
            <person name="Sternberg P.W."/>
        </authorList>
    </citation>
    <scope>NUCLEOTIDE SEQUENCE [LARGE SCALE GENOMIC DNA]</scope>
    <source>
        <strain evidence="1">MT8872</strain>
    </source>
</reference>
<dbReference type="Proteomes" id="UP000492821">
    <property type="component" value="Unassembled WGS sequence"/>
</dbReference>
<protein>
    <submittedName>
        <fullName evidence="2">EF-hand domain-containing protein</fullName>
    </submittedName>
</protein>
<organism evidence="1 2">
    <name type="scientific">Panagrellus redivivus</name>
    <name type="common">Microworm</name>
    <dbReference type="NCBI Taxonomy" id="6233"/>
    <lineage>
        <taxon>Eukaryota</taxon>
        <taxon>Metazoa</taxon>
        <taxon>Ecdysozoa</taxon>
        <taxon>Nematoda</taxon>
        <taxon>Chromadorea</taxon>
        <taxon>Rhabditida</taxon>
        <taxon>Tylenchina</taxon>
        <taxon>Panagrolaimomorpha</taxon>
        <taxon>Panagrolaimoidea</taxon>
        <taxon>Panagrolaimidae</taxon>
        <taxon>Panagrellus</taxon>
    </lineage>
</organism>
<dbReference type="AlphaFoldDB" id="A0A7E4UY54"/>
<name>A0A7E4UY54_PANRE</name>
<dbReference type="WBParaSite" id="Pan_g13856.t1">
    <property type="protein sequence ID" value="Pan_g13856.t1"/>
    <property type="gene ID" value="Pan_g13856"/>
</dbReference>
<reference evidence="2" key="2">
    <citation type="submission" date="2020-10" db="UniProtKB">
        <authorList>
            <consortium name="WormBaseParasite"/>
        </authorList>
    </citation>
    <scope>IDENTIFICATION</scope>
</reference>
<accession>A0A7E4UY54</accession>
<evidence type="ECO:0000313" key="2">
    <source>
        <dbReference type="WBParaSite" id="Pan_g13856.t1"/>
    </source>
</evidence>
<evidence type="ECO:0000313" key="1">
    <source>
        <dbReference type="Proteomes" id="UP000492821"/>
    </source>
</evidence>